<protein>
    <recommendedName>
        <fullName evidence="5">4Fe-4S domain-containing protein</fullName>
    </recommendedName>
</protein>
<evidence type="ECO:0000256" key="1">
    <source>
        <dbReference type="ARBA" id="ARBA00022485"/>
    </source>
</evidence>
<reference evidence="6" key="1">
    <citation type="submission" date="2018-01" db="EMBL/GenBank/DDBJ databases">
        <authorList>
            <person name="Regsiter A."/>
            <person name="William W."/>
        </authorList>
    </citation>
    <scope>NUCLEOTIDE SEQUENCE</scope>
    <source>
        <strain evidence="6">TRIP AH-1</strain>
    </source>
</reference>
<name>A0A445MU49_9BACT</name>
<dbReference type="Gene3D" id="1.10.15.40">
    <property type="entry name" value="Electron transport complex subunit B, putative Fe-S cluster"/>
    <property type="match status" value="1"/>
</dbReference>
<dbReference type="AlphaFoldDB" id="A0A445MU49"/>
<keyword evidence="4" id="KW-0411">Iron-sulfur</keyword>
<dbReference type="GO" id="GO:0046872">
    <property type="term" value="F:metal ion binding"/>
    <property type="evidence" value="ECO:0007669"/>
    <property type="project" value="UniProtKB-KW"/>
</dbReference>
<proteinExistence type="predicted"/>
<dbReference type="Pfam" id="PF12654">
    <property type="entry name" value="DUF3786"/>
    <property type="match status" value="1"/>
</dbReference>
<gene>
    <name evidence="6" type="ORF">PITCH_A1580046</name>
</gene>
<keyword evidence="1" id="KW-0004">4Fe-4S</keyword>
<evidence type="ECO:0000256" key="3">
    <source>
        <dbReference type="ARBA" id="ARBA00023004"/>
    </source>
</evidence>
<dbReference type="GO" id="GO:0051539">
    <property type="term" value="F:4 iron, 4 sulfur cluster binding"/>
    <property type="evidence" value="ECO:0007669"/>
    <property type="project" value="UniProtKB-KW"/>
</dbReference>
<accession>A0A445MU49</accession>
<dbReference type="InterPro" id="IPR024264">
    <property type="entry name" value="DUF3786"/>
</dbReference>
<keyword evidence="2" id="KW-0479">Metal-binding</keyword>
<dbReference type="InterPro" id="IPR007202">
    <property type="entry name" value="4Fe-4S_dom"/>
</dbReference>
<evidence type="ECO:0000259" key="5">
    <source>
        <dbReference type="PROSITE" id="PS51656"/>
    </source>
</evidence>
<evidence type="ECO:0000256" key="4">
    <source>
        <dbReference type="ARBA" id="ARBA00023014"/>
    </source>
</evidence>
<evidence type="ECO:0000256" key="2">
    <source>
        <dbReference type="ARBA" id="ARBA00022723"/>
    </source>
</evidence>
<dbReference type="PROSITE" id="PS51656">
    <property type="entry name" value="4FE4S"/>
    <property type="match status" value="1"/>
</dbReference>
<dbReference type="EMBL" id="OJIN01000066">
    <property type="protein sequence ID" value="SPD72891.1"/>
    <property type="molecule type" value="Genomic_DNA"/>
</dbReference>
<evidence type="ECO:0000313" key="6">
    <source>
        <dbReference type="EMBL" id="SPD72891.1"/>
    </source>
</evidence>
<keyword evidence="3" id="KW-0408">Iron</keyword>
<sequence length="273" mass="30832">MQRPRNAMEIFKLLEKSNCKKCGEKTCMAFAGAVFLAHRRLDECPKLSQEALNQFAGKTPEHHDILEESSGDLLKKLKSDVAHLDLATAAERVGGRFVDNKLTLKVLGRDFSVDTGGNLFSEIHINHWVAVPFLDYILHCQGVPISGSWISFRELREGMERYPFFKKRCEEPMKRVADIYPELFDDIVHVFGGRRVDSRFQSDISVVLNPLPLVPVMICYWLPGEGMDSSLHVFFDKTADRNLDVESVFTLSTGLAQMFEKIALRHGLADAAS</sequence>
<dbReference type="Pfam" id="PF04060">
    <property type="entry name" value="FeS"/>
    <property type="match status" value="1"/>
</dbReference>
<feature type="domain" description="4Fe-4S" evidence="5">
    <location>
        <begin position="1"/>
        <end position="61"/>
    </location>
</feature>
<organism evidence="6">
    <name type="scientific">uncultured Desulfobacterium sp</name>
    <dbReference type="NCBI Taxonomy" id="201089"/>
    <lineage>
        <taxon>Bacteria</taxon>
        <taxon>Pseudomonadati</taxon>
        <taxon>Thermodesulfobacteriota</taxon>
        <taxon>Desulfobacteria</taxon>
        <taxon>Desulfobacterales</taxon>
        <taxon>Desulfobacteriaceae</taxon>
        <taxon>Desulfobacterium</taxon>
        <taxon>environmental samples</taxon>
    </lineage>
</organism>